<dbReference type="Pfam" id="PF00080">
    <property type="entry name" value="Sod_Cu"/>
    <property type="match status" value="1"/>
</dbReference>
<organism evidence="3 4">
    <name type="scientific">Kingdonia uniflora</name>
    <dbReference type="NCBI Taxonomy" id="39325"/>
    <lineage>
        <taxon>Eukaryota</taxon>
        <taxon>Viridiplantae</taxon>
        <taxon>Streptophyta</taxon>
        <taxon>Embryophyta</taxon>
        <taxon>Tracheophyta</taxon>
        <taxon>Spermatophyta</taxon>
        <taxon>Magnoliopsida</taxon>
        <taxon>Ranunculales</taxon>
        <taxon>Circaeasteraceae</taxon>
        <taxon>Kingdonia</taxon>
    </lineage>
</organism>
<accession>A0A7J7MK32</accession>
<evidence type="ECO:0000259" key="2">
    <source>
        <dbReference type="Pfam" id="PF00080"/>
    </source>
</evidence>
<proteinExistence type="predicted"/>
<gene>
    <name evidence="3" type="ORF">GIB67_019698</name>
</gene>
<dbReference type="InterPro" id="IPR001424">
    <property type="entry name" value="SOD_Cu_Zn_dom"/>
</dbReference>
<keyword evidence="1" id="KW-0186">Copper</keyword>
<dbReference type="PANTHER" id="PTHR10003">
    <property type="entry name" value="SUPEROXIDE DISMUTASE CU-ZN -RELATED"/>
    <property type="match status" value="1"/>
</dbReference>
<comment type="caution">
    <text evidence="3">The sequence shown here is derived from an EMBL/GenBank/DDBJ whole genome shotgun (WGS) entry which is preliminary data.</text>
</comment>
<dbReference type="GO" id="GO:0005507">
    <property type="term" value="F:copper ion binding"/>
    <property type="evidence" value="ECO:0007669"/>
    <property type="project" value="InterPro"/>
</dbReference>
<dbReference type="EMBL" id="JACGCM010001428">
    <property type="protein sequence ID" value="KAF6155172.1"/>
    <property type="molecule type" value="Genomic_DNA"/>
</dbReference>
<dbReference type="Gene3D" id="2.60.40.200">
    <property type="entry name" value="Superoxide dismutase, copper/zinc binding domain"/>
    <property type="match status" value="1"/>
</dbReference>
<dbReference type="Proteomes" id="UP000541444">
    <property type="component" value="Unassembled WGS sequence"/>
</dbReference>
<dbReference type="OrthoDB" id="2015551at2759"/>
<dbReference type="InterPro" id="IPR024134">
    <property type="entry name" value="SOD_Cu/Zn_/chaperone"/>
</dbReference>
<reference evidence="3 4" key="1">
    <citation type="journal article" date="2020" name="IScience">
        <title>Genome Sequencing of the Endangered Kingdonia uniflora (Circaeasteraceae, Ranunculales) Reveals Potential Mechanisms of Evolutionary Specialization.</title>
        <authorList>
            <person name="Sun Y."/>
            <person name="Deng T."/>
            <person name="Zhang A."/>
            <person name="Moore M.J."/>
            <person name="Landis J.B."/>
            <person name="Lin N."/>
            <person name="Zhang H."/>
            <person name="Zhang X."/>
            <person name="Huang J."/>
            <person name="Zhang X."/>
            <person name="Sun H."/>
            <person name="Wang H."/>
        </authorList>
    </citation>
    <scope>NUCLEOTIDE SEQUENCE [LARGE SCALE GENOMIC DNA]</scope>
    <source>
        <strain evidence="3">TB1705</strain>
        <tissue evidence="3">Leaf</tissue>
    </source>
</reference>
<dbReference type="SUPFAM" id="SSF49329">
    <property type="entry name" value="Cu,Zn superoxide dismutase-like"/>
    <property type="match status" value="1"/>
</dbReference>
<dbReference type="AlphaFoldDB" id="A0A7J7MK32"/>
<protein>
    <recommendedName>
        <fullName evidence="2">Superoxide dismutase copper/zinc binding domain-containing protein</fullName>
    </recommendedName>
</protein>
<evidence type="ECO:0000256" key="1">
    <source>
        <dbReference type="ARBA" id="ARBA00023008"/>
    </source>
</evidence>
<evidence type="ECO:0000313" key="3">
    <source>
        <dbReference type="EMBL" id="KAF6155172.1"/>
    </source>
</evidence>
<keyword evidence="4" id="KW-1185">Reference proteome</keyword>
<name>A0A7J7MK32_9MAGN</name>
<dbReference type="InterPro" id="IPR036423">
    <property type="entry name" value="SOD-like_Cu/Zn_dom_sf"/>
</dbReference>
<evidence type="ECO:0000313" key="4">
    <source>
        <dbReference type="Proteomes" id="UP000541444"/>
    </source>
</evidence>
<sequence>MSVECAIGTPGDWFGGKPLVMEDVWEKWEENWHWHWDLELYWCVAGRLPTHLGPHFNPLKKNHGAPSDRERHAGDLGNIVVGENGVAEISIKDMQVLHFIPP</sequence>
<dbReference type="GO" id="GO:0006801">
    <property type="term" value="P:superoxide metabolic process"/>
    <property type="evidence" value="ECO:0007669"/>
    <property type="project" value="InterPro"/>
</dbReference>
<feature type="domain" description="Superoxide dismutase copper/zinc binding" evidence="2">
    <location>
        <begin position="50"/>
        <end position="95"/>
    </location>
</feature>